<evidence type="ECO:0008006" key="4">
    <source>
        <dbReference type="Google" id="ProtNLM"/>
    </source>
</evidence>
<evidence type="ECO:0000313" key="2">
    <source>
        <dbReference type="EMBL" id="KKR04203.1"/>
    </source>
</evidence>
<sequence>MREGQERFQGGHMHDKPFIKTDAPLQHVEQEARKKQRDRFGNRVFTSPELAYRDREGKETKSSLLVSEVGEQFLKENSGILKNLDRALQELSPTFEDRHLVIPKKRLDLGRGRSLEYLGQGAQSVVYKLQVNERIYIIKIHLSYSKVHQPYINEMLQIQSLQLDLKDSFQKLGVEFPQFLFASGQMTCVEFVPKEATFSEDFESTYYAAATISEDYIEEQKRKGVELWNYVDIDKVHPQGVPKTNFRERDDGSVVWIDPVAYFPTGGQRKPETRLSDREIKTLKPLSVQEMKEAYRLAADEVNSFVGTIMGFDDFDEVGWIEHAWEQIRKYGVQPYSNPDQIIVSMARVKAIILKKHNVRWIFET</sequence>
<organism evidence="2 3">
    <name type="scientific">Candidatus Uhrbacteria bacterium GW2011_GWF2_39_13</name>
    <dbReference type="NCBI Taxonomy" id="1618995"/>
    <lineage>
        <taxon>Bacteria</taxon>
        <taxon>Candidatus Uhriibacteriota</taxon>
    </lineage>
</organism>
<dbReference type="Proteomes" id="UP000033935">
    <property type="component" value="Unassembled WGS sequence"/>
</dbReference>
<comment type="caution">
    <text evidence="2">The sequence shown here is derived from an EMBL/GenBank/DDBJ whole genome shotgun (WGS) entry which is preliminary data.</text>
</comment>
<feature type="region of interest" description="Disordered" evidence="1">
    <location>
        <begin position="1"/>
        <end position="23"/>
    </location>
</feature>
<protein>
    <recommendedName>
        <fullName evidence="4">Protein kinase domain-containing protein</fullName>
    </recommendedName>
</protein>
<gene>
    <name evidence="2" type="ORF">UT30_C0011G0049</name>
</gene>
<name>A0A0G0MM62_9BACT</name>
<proteinExistence type="predicted"/>
<reference evidence="2 3" key="1">
    <citation type="journal article" date="2015" name="Nature">
        <title>rRNA introns, odd ribosomes, and small enigmatic genomes across a large radiation of phyla.</title>
        <authorList>
            <person name="Brown C.T."/>
            <person name="Hug L.A."/>
            <person name="Thomas B.C."/>
            <person name="Sharon I."/>
            <person name="Castelle C.J."/>
            <person name="Singh A."/>
            <person name="Wilkins M.J."/>
            <person name="Williams K.H."/>
            <person name="Banfield J.F."/>
        </authorList>
    </citation>
    <scope>NUCLEOTIDE SEQUENCE [LARGE SCALE GENOMIC DNA]</scope>
</reference>
<dbReference type="AlphaFoldDB" id="A0A0G0MM62"/>
<accession>A0A0G0MM62</accession>
<dbReference type="EMBL" id="LBWG01000011">
    <property type="protein sequence ID" value="KKR04203.1"/>
    <property type="molecule type" value="Genomic_DNA"/>
</dbReference>
<evidence type="ECO:0000313" key="3">
    <source>
        <dbReference type="Proteomes" id="UP000033935"/>
    </source>
</evidence>
<evidence type="ECO:0000256" key="1">
    <source>
        <dbReference type="SAM" id="MobiDB-lite"/>
    </source>
</evidence>